<dbReference type="EMBL" id="FRAT01000001">
    <property type="protein sequence ID" value="SHK11107.1"/>
    <property type="molecule type" value="Genomic_DNA"/>
</dbReference>
<sequence>MRTAILVAVLCCSISQYGQERTVITGHLQEKGTGLPVQNASLLLEGTSHEFSSDQNGYFKIDVEQTGEYILRMYAQDFVEKRFSLYLEGIPIDLGILYLERDIVQEKTDNLITLTDDELLDGEETVSGALGLLQSTRDVFLNRAAFDFGQAFFKVRGYDSQNGTVLINGIPMNKFFDGRPQWNNWGGLNDVLRNQEYTNTLSLNPYTFGGILGNTHIDTRPSGMRAGIHLSSSASNRTYRGRLMGTYSSGLGKNGLAYTVSASRRWAKEGYVDGTFYDAYSFFGALEYQFNPHNSITFTSILAKNRRGRSAALTEEVFELVGHQYNPYWGEQEGKIRNSRERDLFEPLFLLNHTLQLDKLQWNTGVAYQFGTHARSRLGYFNAPNPDPTYYRYLPSYHINSSIGADFINANLAAAAFLNNPQMVWEQLYIANGENDGKAAYVLYDDVSDDRAITASSNLNYSPNDRFQLSFGGNFKSTVSENYAQIKDLLGAEFYEDMDAFSQTLNDVDGSLEKMAGERFSYHYQLDASQIETFAQGSYTGNKWTGFASVSYASFNTQRNGLFKNERFLENSFGPGEKMSFSSLGLKGGVGYFLTGRHWFTANGAKMERPPTLQNSFINPRENNEVVPVLQKETITTVDLNYFVRLPQLTGRISAFYTRFQNTTDINFFFVDSGLGSDFVQEVITDLDKLHKGIEVGLEYEPSSNVKLTVVGNVGHYVFASDPNVQINFDTAGPEEDLIDPEGTIDLGIASLKGLKLAQGPQKAFALGVEYRSPKYWWAGATANYLTNNYIGISTITRTRSFLLDPETGEPFPEATPENLEKLLKQRNMDDIYLLNLVGGKSWIVGKKYISAFASVGNLFDSIFRTGGYEQSRNGNFGQWQKDNQSGSPSFGPKYWYSYGRTYFLNLAISF</sequence>
<dbReference type="EMBL" id="FOKU01000001">
    <property type="protein sequence ID" value="SFB67769.1"/>
    <property type="molecule type" value="Genomic_DNA"/>
</dbReference>
<dbReference type="RefSeq" id="WP_072876121.1">
    <property type="nucleotide sequence ID" value="NZ_FOKU01000001.1"/>
</dbReference>
<dbReference type="SUPFAM" id="SSF49464">
    <property type="entry name" value="Carboxypeptidase regulatory domain-like"/>
    <property type="match status" value="1"/>
</dbReference>
<evidence type="ECO:0000256" key="3">
    <source>
        <dbReference type="ARBA" id="ARBA00023237"/>
    </source>
</evidence>
<dbReference type="Proteomes" id="UP000198940">
    <property type="component" value="Unassembled WGS sequence"/>
</dbReference>
<evidence type="ECO:0000256" key="1">
    <source>
        <dbReference type="ARBA" id="ARBA00004442"/>
    </source>
</evidence>
<name>A0A1M6PT28_9FLAO</name>
<dbReference type="Proteomes" id="UP000184031">
    <property type="component" value="Unassembled WGS sequence"/>
</dbReference>
<organism evidence="5 6">
    <name type="scientific">Flagellimonas taeanensis</name>
    <dbReference type="NCBI Taxonomy" id="1005926"/>
    <lineage>
        <taxon>Bacteria</taxon>
        <taxon>Pseudomonadati</taxon>
        <taxon>Bacteroidota</taxon>
        <taxon>Flavobacteriia</taxon>
        <taxon>Flavobacteriales</taxon>
        <taxon>Flavobacteriaceae</taxon>
        <taxon>Flagellimonas</taxon>
    </lineage>
</organism>
<evidence type="ECO:0000313" key="7">
    <source>
        <dbReference type="Proteomes" id="UP000198940"/>
    </source>
</evidence>
<accession>A0A1M6PT28</accession>
<comment type="caution">
    <text evidence="5">The sequence shown here is derived from an EMBL/GenBank/DDBJ whole genome shotgun (WGS) entry which is preliminary data.</text>
</comment>
<dbReference type="InterPro" id="IPR008969">
    <property type="entry name" value="CarboxyPept-like_regulatory"/>
</dbReference>
<evidence type="ECO:0000313" key="6">
    <source>
        <dbReference type="Proteomes" id="UP000184031"/>
    </source>
</evidence>
<proteinExistence type="predicted"/>
<comment type="subcellular location">
    <subcellularLocation>
        <location evidence="1">Cell outer membrane</location>
    </subcellularLocation>
</comment>
<dbReference type="GO" id="GO:0009279">
    <property type="term" value="C:cell outer membrane"/>
    <property type="evidence" value="ECO:0007669"/>
    <property type="project" value="UniProtKB-SubCell"/>
</dbReference>
<protein>
    <recommendedName>
        <fullName evidence="8">TonB-dependent receptor</fullName>
    </recommendedName>
</protein>
<evidence type="ECO:0000313" key="4">
    <source>
        <dbReference type="EMBL" id="SFB67769.1"/>
    </source>
</evidence>
<dbReference type="STRING" id="1055723.SAMN05216293_0305"/>
<reference evidence="5 6" key="1">
    <citation type="submission" date="2016-11" db="EMBL/GenBank/DDBJ databases">
        <authorList>
            <person name="Varghese N."/>
            <person name="Submissions S."/>
        </authorList>
    </citation>
    <scope>NUCLEOTIDE SEQUENCE [LARGE SCALE GENOMIC DNA]</scope>
    <source>
        <strain evidence="5 6">CGMCC 1.12174</strain>
        <strain evidence="4 7">DSM 26351</strain>
    </source>
</reference>
<keyword evidence="2" id="KW-0472">Membrane</keyword>
<dbReference type="AlphaFoldDB" id="A0A1M6PT28"/>
<dbReference type="Gene3D" id="2.60.40.1120">
    <property type="entry name" value="Carboxypeptidase-like, regulatory domain"/>
    <property type="match status" value="1"/>
</dbReference>
<dbReference type="Gene3D" id="2.40.170.20">
    <property type="entry name" value="TonB-dependent receptor, beta-barrel domain"/>
    <property type="match status" value="1"/>
</dbReference>
<evidence type="ECO:0000256" key="2">
    <source>
        <dbReference type="ARBA" id="ARBA00023136"/>
    </source>
</evidence>
<evidence type="ECO:0008006" key="8">
    <source>
        <dbReference type="Google" id="ProtNLM"/>
    </source>
</evidence>
<evidence type="ECO:0000313" key="5">
    <source>
        <dbReference type="EMBL" id="SHK11107.1"/>
    </source>
</evidence>
<keyword evidence="7" id="KW-1185">Reference proteome</keyword>
<dbReference type="SUPFAM" id="SSF56935">
    <property type="entry name" value="Porins"/>
    <property type="match status" value="1"/>
</dbReference>
<dbReference type="InterPro" id="IPR036942">
    <property type="entry name" value="Beta-barrel_TonB_sf"/>
</dbReference>
<gene>
    <name evidence="4" type="ORF">SAMN04487891_101302</name>
    <name evidence="5" type="ORF">SAMN05216293_0305</name>
</gene>
<dbReference type="OrthoDB" id="1453181at2"/>
<keyword evidence="3" id="KW-0998">Cell outer membrane</keyword>